<reference evidence="2" key="1">
    <citation type="submission" date="2022-11" db="UniProtKB">
        <authorList>
            <consortium name="WormBaseParasite"/>
        </authorList>
    </citation>
    <scope>IDENTIFICATION</scope>
</reference>
<dbReference type="Proteomes" id="UP000887579">
    <property type="component" value="Unplaced"/>
</dbReference>
<evidence type="ECO:0000313" key="2">
    <source>
        <dbReference type="WBParaSite" id="ES5_v2.g13172.t1"/>
    </source>
</evidence>
<sequence length="420" mass="48620">MMNRNNNNIISLDNSSDEDERFCVDLDDITTTSGSELLAHEAAAYIKSNSKRNGRQYGGGFHERNYPISNDSSDSENDFHHRHQYSSSSSSSQRQYRYRQKQQRSRTLEMIQEISPVLPDNSDDNDSELPPRMPLRYTKEFNPLQTSTLLSLQHPPQQQQHHQQLQQQGYHHHHHPRPITNPHHNGPSTPSSYHPISLDGGERIPSLFENHHQRLHPVSSDFFGLSSMLATKFNSNGILYLEISILKNILSVKIRNASFYFDKGFHGQVNSYVKVQTKPNPDKQRRRRHNDDDENRFESFKTKIVKRDNRPKYFQTFNFKIRSRNREALDFLSISVYIVEESPSGPVCNLLGCMSFPLERLFRKAGIYDRPDYGKRYKPSSHDPGMDDTTSVIKGGYFLLGKEAGSRKYLSQSKVSNYCF</sequence>
<accession>A0AC34F8C4</accession>
<protein>
    <submittedName>
        <fullName evidence="2">C2 domain-containing protein</fullName>
    </submittedName>
</protein>
<proteinExistence type="predicted"/>
<organism evidence="1 2">
    <name type="scientific">Panagrolaimus sp. ES5</name>
    <dbReference type="NCBI Taxonomy" id="591445"/>
    <lineage>
        <taxon>Eukaryota</taxon>
        <taxon>Metazoa</taxon>
        <taxon>Ecdysozoa</taxon>
        <taxon>Nematoda</taxon>
        <taxon>Chromadorea</taxon>
        <taxon>Rhabditida</taxon>
        <taxon>Tylenchina</taxon>
        <taxon>Panagrolaimomorpha</taxon>
        <taxon>Panagrolaimoidea</taxon>
        <taxon>Panagrolaimidae</taxon>
        <taxon>Panagrolaimus</taxon>
    </lineage>
</organism>
<evidence type="ECO:0000313" key="1">
    <source>
        <dbReference type="Proteomes" id="UP000887579"/>
    </source>
</evidence>
<name>A0AC34F8C4_9BILA</name>
<dbReference type="WBParaSite" id="ES5_v2.g13172.t1">
    <property type="protein sequence ID" value="ES5_v2.g13172.t1"/>
    <property type="gene ID" value="ES5_v2.g13172"/>
</dbReference>